<dbReference type="PANTHER" id="PTHR39181">
    <property type="entry name" value="TYROSINE-PROTEIN PHOSPHATASE YWQE"/>
    <property type="match status" value="1"/>
</dbReference>
<comment type="similarity">
    <text evidence="1">Belongs to the metallo-dependent hydrolases superfamily. CpsB/CapC family.</text>
</comment>
<dbReference type="Pfam" id="PF19567">
    <property type="entry name" value="CpsB_CapC"/>
    <property type="match status" value="1"/>
</dbReference>
<dbReference type="InterPro" id="IPR016667">
    <property type="entry name" value="Caps_polysacc_synth_CpsB/CapC"/>
</dbReference>
<protein>
    <recommendedName>
        <fullName evidence="2">protein-tyrosine-phosphatase</fullName>
        <ecNumber evidence="2">3.1.3.48</ecNumber>
    </recommendedName>
</protein>
<comment type="catalytic activity">
    <reaction evidence="4">
        <text>O-phospho-L-tyrosyl-[protein] + H2O = L-tyrosyl-[protein] + phosphate</text>
        <dbReference type="Rhea" id="RHEA:10684"/>
        <dbReference type="Rhea" id="RHEA-COMP:10136"/>
        <dbReference type="Rhea" id="RHEA-COMP:20101"/>
        <dbReference type="ChEBI" id="CHEBI:15377"/>
        <dbReference type="ChEBI" id="CHEBI:43474"/>
        <dbReference type="ChEBI" id="CHEBI:46858"/>
        <dbReference type="ChEBI" id="CHEBI:61978"/>
        <dbReference type="EC" id="3.1.3.48"/>
    </reaction>
</comment>
<name>A0ABY4SJ81_9CAUL</name>
<evidence type="ECO:0000256" key="4">
    <source>
        <dbReference type="ARBA" id="ARBA00051722"/>
    </source>
</evidence>
<dbReference type="EC" id="3.1.3.48" evidence="2"/>
<dbReference type="PIRSF" id="PIRSF016557">
    <property type="entry name" value="Caps_synth_CpsB"/>
    <property type="match status" value="1"/>
</dbReference>
<dbReference type="InterPro" id="IPR016195">
    <property type="entry name" value="Pol/histidinol_Pase-like"/>
</dbReference>
<evidence type="ECO:0000313" key="6">
    <source>
        <dbReference type="Proteomes" id="UP001055429"/>
    </source>
</evidence>
<evidence type="ECO:0000256" key="1">
    <source>
        <dbReference type="ARBA" id="ARBA00005750"/>
    </source>
</evidence>
<evidence type="ECO:0000256" key="3">
    <source>
        <dbReference type="ARBA" id="ARBA00022801"/>
    </source>
</evidence>
<reference evidence="5" key="1">
    <citation type="submission" date="2022-05" db="EMBL/GenBank/DDBJ databases">
        <title>Brevundimonas albigilva TT17 genome sequence.</title>
        <authorList>
            <person name="Lee K."/>
            <person name="Son H."/>
        </authorList>
    </citation>
    <scope>NUCLEOTIDE SEQUENCE</scope>
    <source>
        <strain evidence="5">TT17</strain>
    </source>
</reference>
<keyword evidence="6" id="KW-1185">Reference proteome</keyword>
<proteinExistence type="inferred from homology"/>
<evidence type="ECO:0000256" key="2">
    <source>
        <dbReference type="ARBA" id="ARBA00013064"/>
    </source>
</evidence>
<dbReference type="SUPFAM" id="SSF89550">
    <property type="entry name" value="PHP domain-like"/>
    <property type="match status" value="1"/>
</dbReference>
<dbReference type="Gene3D" id="3.20.20.140">
    <property type="entry name" value="Metal-dependent hydrolases"/>
    <property type="match status" value="1"/>
</dbReference>
<dbReference type="Proteomes" id="UP001055429">
    <property type="component" value="Chromosome"/>
</dbReference>
<evidence type="ECO:0000313" key="5">
    <source>
        <dbReference type="EMBL" id="URI15041.1"/>
    </source>
</evidence>
<dbReference type="EMBL" id="CP097649">
    <property type="protein sequence ID" value="URI15041.1"/>
    <property type="molecule type" value="Genomic_DNA"/>
</dbReference>
<organism evidence="5 6">
    <name type="scientific">Brevundimonas albigilva</name>
    <dbReference type="NCBI Taxonomy" id="1312364"/>
    <lineage>
        <taxon>Bacteria</taxon>
        <taxon>Pseudomonadati</taxon>
        <taxon>Pseudomonadota</taxon>
        <taxon>Alphaproteobacteria</taxon>
        <taxon>Caulobacterales</taxon>
        <taxon>Caulobacteraceae</taxon>
        <taxon>Brevundimonas</taxon>
    </lineage>
</organism>
<keyword evidence="3" id="KW-0378">Hydrolase</keyword>
<sequence length="264" mass="29338">MIDLHCHLLPGIDDGATDLENALALARVAWDDGITTLACTPHIYPGLYDNTAEIIHDGVARLQDELAKADISLTLVAGADAQLTPNMLEQLKTGRIPTLAGSRYFLFEPPHHVAPPRMADVIFELLAAGYVPIITHPERLTWIEDRYATICEVFEAGAWIQLTGGSVTGLFGKRAQYWSERMLDEGRVHIVASDGHNLRRRRPVLSEARERVADRLGQQAALDMVSVRPQGVILDHSPTDMPALTKARRPVEQPARRRWFGGFR</sequence>
<accession>A0ABY4SJ81</accession>
<dbReference type="RefSeq" id="WP_250201827.1">
    <property type="nucleotide sequence ID" value="NZ_CP097649.1"/>
</dbReference>
<dbReference type="PANTHER" id="PTHR39181:SF1">
    <property type="entry name" value="TYROSINE-PROTEIN PHOSPHATASE YWQE"/>
    <property type="match status" value="1"/>
</dbReference>
<gene>
    <name evidence="5" type="ORF">M8231_14780</name>
</gene>